<feature type="region of interest" description="Disordered" evidence="1">
    <location>
        <begin position="56"/>
        <end position="78"/>
    </location>
</feature>
<name>A0A9Q0H5A3_9MAGN</name>
<evidence type="ECO:0000313" key="2">
    <source>
        <dbReference type="EMBL" id="KAJ4957882.1"/>
    </source>
</evidence>
<sequence>MEAHSLLNLGSFGHPENACKLKSSIVENMNSSEVKLSVDEDGPSAVVEDEVLEIGRMPGDPSAASQERPESRNQLDQGWIPSRVKKKRSVGFCIGLILTRILTNLCKTHVNLTRSYHLEPGLPIMVESNGPRAVLLLEMSRLPPCHYCPPYPPGLTNLPSSAGHSPFASRRSLLSKSKGNKGSHVLSTSTLFDVQSTLALVDKLMSCRPISENDDREQSPILVEVTSELNGDHVKNEKNVVDGITNEDECLMVNGDEGDDRADFGDLRKETSLGSTWEENMNMENSPRC</sequence>
<gene>
    <name evidence="2" type="ORF">NE237_024993</name>
</gene>
<dbReference type="Proteomes" id="UP001141806">
    <property type="component" value="Unassembled WGS sequence"/>
</dbReference>
<keyword evidence="3" id="KW-1185">Reference proteome</keyword>
<evidence type="ECO:0000313" key="3">
    <source>
        <dbReference type="Proteomes" id="UP001141806"/>
    </source>
</evidence>
<dbReference type="EMBL" id="JAMYWD010000010">
    <property type="protein sequence ID" value="KAJ4957882.1"/>
    <property type="molecule type" value="Genomic_DNA"/>
</dbReference>
<dbReference type="AlphaFoldDB" id="A0A9Q0H5A3"/>
<comment type="caution">
    <text evidence="2">The sequence shown here is derived from an EMBL/GenBank/DDBJ whole genome shotgun (WGS) entry which is preliminary data.</text>
</comment>
<protein>
    <submittedName>
        <fullName evidence="2">Uncharacterized protein</fullName>
    </submittedName>
</protein>
<proteinExistence type="predicted"/>
<organism evidence="2 3">
    <name type="scientific">Protea cynaroides</name>
    <dbReference type="NCBI Taxonomy" id="273540"/>
    <lineage>
        <taxon>Eukaryota</taxon>
        <taxon>Viridiplantae</taxon>
        <taxon>Streptophyta</taxon>
        <taxon>Embryophyta</taxon>
        <taxon>Tracheophyta</taxon>
        <taxon>Spermatophyta</taxon>
        <taxon>Magnoliopsida</taxon>
        <taxon>Proteales</taxon>
        <taxon>Proteaceae</taxon>
        <taxon>Protea</taxon>
    </lineage>
</organism>
<reference evidence="2" key="1">
    <citation type="journal article" date="2023" name="Plant J.">
        <title>The genome of the king protea, Protea cynaroides.</title>
        <authorList>
            <person name="Chang J."/>
            <person name="Duong T.A."/>
            <person name="Schoeman C."/>
            <person name="Ma X."/>
            <person name="Roodt D."/>
            <person name="Barker N."/>
            <person name="Li Z."/>
            <person name="Van de Peer Y."/>
            <person name="Mizrachi E."/>
        </authorList>
    </citation>
    <scope>NUCLEOTIDE SEQUENCE</scope>
    <source>
        <tissue evidence="2">Young leaves</tissue>
    </source>
</reference>
<accession>A0A9Q0H5A3</accession>
<evidence type="ECO:0000256" key="1">
    <source>
        <dbReference type="SAM" id="MobiDB-lite"/>
    </source>
</evidence>